<dbReference type="InterPro" id="IPR036551">
    <property type="entry name" value="Flavin_trans-like"/>
</dbReference>
<dbReference type="Pfam" id="PF02441">
    <property type="entry name" value="Flavoprotein"/>
    <property type="match status" value="1"/>
</dbReference>
<dbReference type="GO" id="GO:0071513">
    <property type="term" value="C:phosphopantothenoylcysteine decarboxylase complex"/>
    <property type="evidence" value="ECO:0007669"/>
    <property type="project" value="TreeGrafter"/>
</dbReference>
<accession>A0A5C1QBS0</accession>
<dbReference type="Gene3D" id="3.40.50.1950">
    <property type="entry name" value="Flavin prenyltransferase-like"/>
    <property type="match status" value="1"/>
</dbReference>
<reference evidence="2 3" key="1">
    <citation type="submission" date="2019-02" db="EMBL/GenBank/DDBJ databases">
        <authorList>
            <person name="Fomenkov A."/>
            <person name="Dubinina G."/>
            <person name="Grabovich M."/>
            <person name="Vincze T."/>
            <person name="Roberts R.J."/>
        </authorList>
    </citation>
    <scope>NUCLEOTIDE SEQUENCE [LARGE SCALE GENOMIC DNA]</scope>
    <source>
        <strain evidence="2 3">P</strain>
    </source>
</reference>
<dbReference type="GO" id="GO:0004633">
    <property type="term" value="F:phosphopantothenoylcysteine decarboxylase activity"/>
    <property type="evidence" value="ECO:0007669"/>
    <property type="project" value="TreeGrafter"/>
</dbReference>
<organism evidence="2 3">
    <name type="scientific">Thiospirochaeta perfilievii</name>
    <dbReference type="NCBI Taxonomy" id="252967"/>
    <lineage>
        <taxon>Bacteria</taxon>
        <taxon>Pseudomonadati</taxon>
        <taxon>Spirochaetota</taxon>
        <taxon>Spirochaetia</taxon>
        <taxon>Spirochaetales</taxon>
        <taxon>Spirochaetaceae</taxon>
        <taxon>Thiospirochaeta</taxon>
    </lineage>
</organism>
<reference evidence="2 3" key="2">
    <citation type="submission" date="2019-09" db="EMBL/GenBank/DDBJ databases">
        <title>Complete Genome Sequence and Methylome Analysis of free living Spirochaetas.</title>
        <authorList>
            <person name="Leshcheva N."/>
            <person name="Mikheeva N."/>
        </authorList>
    </citation>
    <scope>NUCLEOTIDE SEQUENCE [LARGE SCALE GENOMIC DNA]</scope>
    <source>
        <strain evidence="2 3">P</strain>
    </source>
</reference>
<sequence length="181" mass="19669">MSKGNIVLQITGSIAAFKAGTLLSTLVKSGYSVQCVASEAGLRFIGEATLEGISGRPVKVSTFTKGEMMDHINLAKWADLFITYPVSANTLNRLNCGLSDDLIGATYLANNFKKPYLLAPGMNVEMLNHPRVQKSIKELEEYGCYIFDTEEGLLACGDVGKGRVIDPGTVFLKIKELVWKS</sequence>
<name>A0A5C1QBS0_9SPIO</name>
<dbReference type="PANTHER" id="PTHR14359:SF6">
    <property type="entry name" value="PHOSPHOPANTOTHENOYLCYSTEINE DECARBOXYLASE"/>
    <property type="match status" value="1"/>
</dbReference>
<keyword evidence="3" id="KW-1185">Reference proteome</keyword>
<dbReference type="AlphaFoldDB" id="A0A5C1QBS0"/>
<dbReference type="GO" id="GO:0015937">
    <property type="term" value="P:coenzyme A biosynthetic process"/>
    <property type="evidence" value="ECO:0007669"/>
    <property type="project" value="TreeGrafter"/>
</dbReference>
<dbReference type="OrthoDB" id="9802554at2"/>
<proteinExistence type="predicted"/>
<dbReference type="RefSeq" id="WP_149567767.1">
    <property type="nucleotide sequence ID" value="NZ_CP035807.1"/>
</dbReference>
<dbReference type="PANTHER" id="PTHR14359">
    <property type="entry name" value="HOMO-OLIGOMERIC FLAVIN CONTAINING CYS DECARBOXYLASE FAMILY"/>
    <property type="match status" value="1"/>
</dbReference>
<gene>
    <name evidence="2" type="ORF">EW093_07340</name>
</gene>
<dbReference type="GO" id="GO:0010181">
    <property type="term" value="F:FMN binding"/>
    <property type="evidence" value="ECO:0007669"/>
    <property type="project" value="TreeGrafter"/>
</dbReference>
<feature type="domain" description="Flavoprotein" evidence="1">
    <location>
        <begin position="5"/>
        <end position="152"/>
    </location>
</feature>
<evidence type="ECO:0000313" key="3">
    <source>
        <dbReference type="Proteomes" id="UP000323824"/>
    </source>
</evidence>
<evidence type="ECO:0000259" key="1">
    <source>
        <dbReference type="Pfam" id="PF02441"/>
    </source>
</evidence>
<dbReference type="EMBL" id="CP035807">
    <property type="protein sequence ID" value="QEN04520.1"/>
    <property type="molecule type" value="Genomic_DNA"/>
</dbReference>
<dbReference type="SUPFAM" id="SSF52507">
    <property type="entry name" value="Homo-oligomeric flavin-containing Cys decarboxylases, HFCD"/>
    <property type="match status" value="1"/>
</dbReference>
<evidence type="ECO:0000313" key="2">
    <source>
        <dbReference type="EMBL" id="QEN04520.1"/>
    </source>
</evidence>
<dbReference type="InterPro" id="IPR003382">
    <property type="entry name" value="Flavoprotein"/>
</dbReference>
<dbReference type="Proteomes" id="UP000323824">
    <property type="component" value="Chromosome"/>
</dbReference>
<dbReference type="KEGG" id="sper:EW093_07340"/>
<protein>
    <submittedName>
        <fullName evidence="2">Flavoprotein</fullName>
    </submittedName>
</protein>